<keyword evidence="13" id="KW-1185">Reference proteome</keyword>
<keyword evidence="8" id="KW-0325">Glycoprotein</keyword>
<evidence type="ECO:0000256" key="7">
    <source>
        <dbReference type="ARBA" id="ARBA00023157"/>
    </source>
</evidence>
<dbReference type="GO" id="GO:0000139">
    <property type="term" value="C:Golgi membrane"/>
    <property type="evidence" value="ECO:0007669"/>
    <property type="project" value="UniProtKB-SubCell"/>
</dbReference>
<evidence type="ECO:0000259" key="11">
    <source>
        <dbReference type="PROSITE" id="PS51914"/>
    </source>
</evidence>
<dbReference type="PANTHER" id="PTHR15071:SF0">
    <property type="entry name" value="MANNOSE 6-PHOSPHATE RECEPTOR-LIKE PROTEIN 1"/>
    <property type="match status" value="1"/>
</dbReference>
<evidence type="ECO:0000313" key="13">
    <source>
        <dbReference type="Proteomes" id="UP000827549"/>
    </source>
</evidence>
<evidence type="ECO:0000256" key="2">
    <source>
        <dbReference type="ARBA" id="ARBA00022448"/>
    </source>
</evidence>
<dbReference type="AlphaFoldDB" id="A0AAF0YEA0"/>
<evidence type="ECO:0000256" key="4">
    <source>
        <dbReference type="ARBA" id="ARBA00022729"/>
    </source>
</evidence>
<evidence type="ECO:0000256" key="5">
    <source>
        <dbReference type="ARBA" id="ARBA00022989"/>
    </source>
</evidence>
<organism evidence="12 13">
    <name type="scientific">Vanrija pseudolonga</name>
    <dbReference type="NCBI Taxonomy" id="143232"/>
    <lineage>
        <taxon>Eukaryota</taxon>
        <taxon>Fungi</taxon>
        <taxon>Dikarya</taxon>
        <taxon>Basidiomycota</taxon>
        <taxon>Agaricomycotina</taxon>
        <taxon>Tremellomycetes</taxon>
        <taxon>Trichosporonales</taxon>
        <taxon>Trichosporonaceae</taxon>
        <taxon>Vanrija</taxon>
    </lineage>
</organism>
<feature type="domain" description="MRH" evidence="11">
    <location>
        <begin position="5"/>
        <end position="160"/>
    </location>
</feature>
<evidence type="ECO:0000256" key="3">
    <source>
        <dbReference type="ARBA" id="ARBA00022692"/>
    </source>
</evidence>
<evidence type="ECO:0000256" key="10">
    <source>
        <dbReference type="SAM" id="Phobius"/>
    </source>
</evidence>
<dbReference type="GeneID" id="87811868"/>
<reference evidence="12" key="1">
    <citation type="submission" date="2023-10" db="EMBL/GenBank/DDBJ databases">
        <authorList>
            <person name="Noh H."/>
        </authorList>
    </citation>
    <scope>NUCLEOTIDE SEQUENCE</scope>
    <source>
        <strain evidence="12">DUCC4014</strain>
    </source>
</reference>
<dbReference type="InterPro" id="IPR044865">
    <property type="entry name" value="MRH_dom"/>
</dbReference>
<dbReference type="InterPro" id="IPR009011">
    <property type="entry name" value="Man6P_isomerase_rcpt-bd_dom_sf"/>
</dbReference>
<comment type="subcellular location">
    <subcellularLocation>
        <location evidence="1">Endomembrane system</location>
    </subcellularLocation>
</comment>
<dbReference type="GO" id="GO:0007034">
    <property type="term" value="P:vacuolar transport"/>
    <property type="evidence" value="ECO:0007669"/>
    <property type="project" value="TreeGrafter"/>
</dbReference>
<dbReference type="GO" id="GO:0005770">
    <property type="term" value="C:late endosome"/>
    <property type="evidence" value="ECO:0007669"/>
    <property type="project" value="TreeGrafter"/>
</dbReference>
<dbReference type="PANTHER" id="PTHR15071">
    <property type="entry name" value="MANNOSE-6-PHOSPHATE RECEPTOR FAMILY MEMBER"/>
    <property type="match status" value="1"/>
</dbReference>
<proteinExistence type="predicted"/>
<protein>
    <submittedName>
        <fullName evidence="12">Mannose 6-phosphate receptor-like protein</fullName>
    </submittedName>
</protein>
<dbReference type="RefSeq" id="XP_062631231.1">
    <property type="nucleotide sequence ID" value="XM_062775247.1"/>
</dbReference>
<accession>A0AAF0YEA0</accession>
<evidence type="ECO:0000256" key="9">
    <source>
        <dbReference type="SAM" id="MobiDB-lite"/>
    </source>
</evidence>
<dbReference type="InterPro" id="IPR028927">
    <property type="entry name" value="Man-6-P_rcpt"/>
</dbReference>
<evidence type="ECO:0000256" key="1">
    <source>
        <dbReference type="ARBA" id="ARBA00004308"/>
    </source>
</evidence>
<keyword evidence="6 10" id="KW-0472">Membrane</keyword>
<dbReference type="EMBL" id="CP086719">
    <property type="protein sequence ID" value="WOO85205.1"/>
    <property type="molecule type" value="Genomic_DNA"/>
</dbReference>
<dbReference type="Proteomes" id="UP000827549">
    <property type="component" value="Chromosome 6"/>
</dbReference>
<feature type="region of interest" description="Disordered" evidence="9">
    <location>
        <begin position="289"/>
        <end position="324"/>
    </location>
</feature>
<dbReference type="PROSITE" id="PS51914">
    <property type="entry name" value="MRH"/>
    <property type="match status" value="1"/>
</dbReference>
<feature type="transmembrane region" description="Helical" evidence="10">
    <location>
        <begin position="171"/>
        <end position="192"/>
    </location>
</feature>
<dbReference type="SUPFAM" id="SSF50911">
    <property type="entry name" value="Mannose 6-phosphate receptor domain"/>
    <property type="match status" value="1"/>
</dbReference>
<evidence type="ECO:0000256" key="8">
    <source>
        <dbReference type="ARBA" id="ARBA00023180"/>
    </source>
</evidence>
<sequence>MPEDKACTITLDDGTHYDLSSLASASADYTADAGTDKNEYKLNVCRGVVTELWGIDEADKVGGVVQRPSSGGAGERSDFSLGQVSTNITLSPGTKEPVLVLENGSKCPGNENERASTAIRFICSQSEFGAGKPRLVAALPPGDNSCHFFFDWPTHVACATSPQAELASGHLIAFGAFIAVAVLTWFGGHSLYNRFYLGRRGLDQFPLPRFSAPKLSLPSVVNRSSTAAPAAPPRRWSLFKGRRSQRNGYSQVRADDGGEEDRLAGARFSLDDTDDEYQYDDQDARAINSELNAWRTSPRQSSERTNGGGRQEPTVGVHQGLVDI</sequence>
<keyword evidence="4" id="KW-0732">Signal</keyword>
<keyword evidence="12" id="KW-0675">Receptor</keyword>
<keyword evidence="7" id="KW-1015">Disulfide bond</keyword>
<evidence type="ECO:0000313" key="12">
    <source>
        <dbReference type="EMBL" id="WOO85205.1"/>
    </source>
</evidence>
<keyword evidence="3 10" id="KW-0812">Transmembrane</keyword>
<feature type="compositionally biased region" description="Polar residues" evidence="9">
    <location>
        <begin position="289"/>
        <end position="305"/>
    </location>
</feature>
<evidence type="ECO:0000256" key="6">
    <source>
        <dbReference type="ARBA" id="ARBA00023136"/>
    </source>
</evidence>
<dbReference type="Gene3D" id="2.70.130.10">
    <property type="entry name" value="Mannose-6-phosphate receptor binding domain"/>
    <property type="match status" value="1"/>
</dbReference>
<name>A0AAF0YEA0_9TREE</name>
<keyword evidence="5 10" id="KW-1133">Transmembrane helix</keyword>
<keyword evidence="2" id="KW-0813">Transport</keyword>
<dbReference type="Pfam" id="PF02157">
    <property type="entry name" value="Man-6-P_recep"/>
    <property type="match status" value="1"/>
</dbReference>
<dbReference type="GO" id="GO:0010008">
    <property type="term" value="C:endosome membrane"/>
    <property type="evidence" value="ECO:0007669"/>
    <property type="project" value="UniProtKB-SubCell"/>
</dbReference>
<gene>
    <name evidence="12" type="primary">SPBC530.09c</name>
    <name evidence="12" type="ORF">LOC62_06G008704</name>
</gene>